<gene>
    <name evidence="2" type="ORF">GDO81_011975</name>
</gene>
<evidence type="ECO:0000313" key="3">
    <source>
        <dbReference type="Proteomes" id="UP000824782"/>
    </source>
</evidence>
<protein>
    <recommendedName>
        <fullName evidence="4">Ankyrin repeat domain-containing protein 33B</fullName>
    </recommendedName>
</protein>
<keyword evidence="1" id="KW-0175">Coiled coil</keyword>
<evidence type="ECO:0000313" key="2">
    <source>
        <dbReference type="EMBL" id="KAG8572212.1"/>
    </source>
</evidence>
<evidence type="ECO:0008006" key="4">
    <source>
        <dbReference type="Google" id="ProtNLM"/>
    </source>
</evidence>
<feature type="non-terminal residue" evidence="2">
    <location>
        <position position="1"/>
    </location>
</feature>
<dbReference type="EMBL" id="WNYA01000005">
    <property type="protein sequence ID" value="KAG8572212.1"/>
    <property type="molecule type" value="Genomic_DNA"/>
</dbReference>
<name>A0AAV7BIJ4_ENGPU</name>
<evidence type="ECO:0000256" key="1">
    <source>
        <dbReference type="SAM" id="Coils"/>
    </source>
</evidence>
<comment type="caution">
    <text evidence="2">The sequence shown here is derived from an EMBL/GenBank/DDBJ whole genome shotgun (WGS) entry which is preliminary data.</text>
</comment>
<proteinExistence type="predicted"/>
<dbReference type="Proteomes" id="UP000824782">
    <property type="component" value="Unassembled WGS sequence"/>
</dbReference>
<sequence length="287" mass="33081">FLFLGADILAKDPNRGFTSREWARFTGRYDTTYLMQKLLDRPSPEQFSSNFQMEWPKMKDLLAKAAEPRSCAQKVTECIKSAFTFNYFNEPAEDGVLDHMVRITTSMSSPFVAISCRTVCPDSPPCVGKRRYSVQEIIRKQKASENKVLDKKGSKSYEKLFNNSCITVISKKKERRASLQPHSSQMTSVKDTRRTSLLPLNILRRSSVTPGLIIPKVRVTKAPTPTYYPDKARRHSSVNDNAYLQIPKWRYKELKEERKKAEEAALRKLQEAEKDKLNKNVKKRSFT</sequence>
<dbReference type="AlphaFoldDB" id="A0AAV7BIJ4"/>
<organism evidence="2 3">
    <name type="scientific">Engystomops pustulosus</name>
    <name type="common">Tungara frog</name>
    <name type="synonym">Physalaemus pustulosus</name>
    <dbReference type="NCBI Taxonomy" id="76066"/>
    <lineage>
        <taxon>Eukaryota</taxon>
        <taxon>Metazoa</taxon>
        <taxon>Chordata</taxon>
        <taxon>Craniata</taxon>
        <taxon>Vertebrata</taxon>
        <taxon>Euteleostomi</taxon>
        <taxon>Amphibia</taxon>
        <taxon>Batrachia</taxon>
        <taxon>Anura</taxon>
        <taxon>Neobatrachia</taxon>
        <taxon>Hyloidea</taxon>
        <taxon>Leptodactylidae</taxon>
        <taxon>Leiuperinae</taxon>
        <taxon>Engystomops</taxon>
    </lineage>
</organism>
<reference evidence="2" key="1">
    <citation type="thesis" date="2020" institute="ProQuest LLC" country="789 East Eisenhower Parkway, Ann Arbor, MI, USA">
        <title>Comparative Genomics and Chromosome Evolution.</title>
        <authorList>
            <person name="Mudd A.B."/>
        </authorList>
    </citation>
    <scope>NUCLEOTIDE SEQUENCE</scope>
    <source>
        <strain evidence="2">237g6f4</strain>
        <tissue evidence="2">Blood</tissue>
    </source>
</reference>
<feature type="coiled-coil region" evidence="1">
    <location>
        <begin position="251"/>
        <end position="279"/>
    </location>
</feature>
<keyword evidence="3" id="KW-1185">Reference proteome</keyword>
<accession>A0AAV7BIJ4</accession>